<keyword evidence="2 6" id="KW-0645">Protease</keyword>
<feature type="active site" description="Nucleophile" evidence="6">
    <location>
        <position position="108"/>
    </location>
</feature>
<evidence type="ECO:0000313" key="12">
    <source>
        <dbReference type="EMBL" id="AFM11423.1"/>
    </source>
</evidence>
<name>I4B2B6_TURPD</name>
<dbReference type="GO" id="GO:0004252">
    <property type="term" value="F:serine-type endopeptidase activity"/>
    <property type="evidence" value="ECO:0007669"/>
    <property type="project" value="UniProtKB-UniRule"/>
</dbReference>
<feature type="active site" evidence="7">
    <location>
        <position position="108"/>
    </location>
</feature>
<dbReference type="EC" id="3.4.21.92" evidence="6 9"/>
<keyword evidence="6" id="KW-0963">Cytoplasm</keyword>
<organism evidence="12 13">
    <name type="scientific">Turneriella parva (strain ATCC BAA-1111 / DSM 21527 / NCTC 11395 / H)</name>
    <name type="common">Leptospira parva</name>
    <dbReference type="NCBI Taxonomy" id="869212"/>
    <lineage>
        <taxon>Bacteria</taxon>
        <taxon>Pseudomonadati</taxon>
        <taxon>Spirochaetota</taxon>
        <taxon>Spirochaetia</taxon>
        <taxon>Leptospirales</taxon>
        <taxon>Leptospiraceae</taxon>
        <taxon>Turneriella</taxon>
    </lineage>
</organism>
<dbReference type="EMBL" id="CP002959">
    <property type="protein sequence ID" value="AFM11423.1"/>
    <property type="molecule type" value="Genomic_DNA"/>
</dbReference>
<reference evidence="12 13" key="1">
    <citation type="submission" date="2012-06" db="EMBL/GenBank/DDBJ databases">
        <title>The complete chromosome of genome of Turneriella parva DSM 21527.</title>
        <authorList>
            <consortium name="US DOE Joint Genome Institute (JGI-PGF)"/>
            <person name="Lucas S."/>
            <person name="Han J."/>
            <person name="Lapidus A."/>
            <person name="Bruce D."/>
            <person name="Goodwin L."/>
            <person name="Pitluck S."/>
            <person name="Peters L."/>
            <person name="Kyrpides N."/>
            <person name="Mavromatis K."/>
            <person name="Ivanova N."/>
            <person name="Mikhailova N."/>
            <person name="Chertkov O."/>
            <person name="Detter J.C."/>
            <person name="Tapia R."/>
            <person name="Han C."/>
            <person name="Land M."/>
            <person name="Hauser L."/>
            <person name="Markowitz V."/>
            <person name="Cheng J.-F."/>
            <person name="Hugenholtz P."/>
            <person name="Woyke T."/>
            <person name="Wu D."/>
            <person name="Gronow S."/>
            <person name="Wellnitz S."/>
            <person name="Brambilla E."/>
            <person name="Klenk H.-P."/>
            <person name="Eisen J.A."/>
        </authorList>
    </citation>
    <scope>NUCLEOTIDE SEQUENCE [LARGE SCALE GENOMIC DNA]</scope>
    <source>
        <strain evidence="13">ATCC BAA-1111 / DSM 21527 / NCTC 11395 / H</strain>
    </source>
</reference>
<dbReference type="GO" id="GO:0004176">
    <property type="term" value="F:ATP-dependent peptidase activity"/>
    <property type="evidence" value="ECO:0007669"/>
    <property type="project" value="InterPro"/>
</dbReference>
<dbReference type="CDD" id="cd07017">
    <property type="entry name" value="S14_ClpP_2"/>
    <property type="match status" value="1"/>
</dbReference>
<evidence type="ECO:0000256" key="9">
    <source>
        <dbReference type="RuleBase" id="RU000549"/>
    </source>
</evidence>
<evidence type="ECO:0000256" key="10">
    <source>
        <dbReference type="RuleBase" id="RU000550"/>
    </source>
</evidence>
<evidence type="ECO:0000256" key="3">
    <source>
        <dbReference type="ARBA" id="ARBA00022801"/>
    </source>
</evidence>
<dbReference type="RefSeq" id="WP_014801941.1">
    <property type="nucleotide sequence ID" value="NC_018020.1"/>
</dbReference>
<dbReference type="PRINTS" id="PR00127">
    <property type="entry name" value="CLPPROTEASEP"/>
</dbReference>
<comment type="subunit">
    <text evidence="6">Fourteen ClpP subunits assemble into 2 heptameric rings which stack back to back to give a disk-like structure with a central cavity, resembling the structure of eukaryotic proteasomes.</text>
</comment>
<protein>
    <recommendedName>
        <fullName evidence="6 11">ATP-dependent Clp protease proteolytic subunit</fullName>
        <ecNumber evidence="6 9">3.4.21.92</ecNumber>
    </recommendedName>
    <alternativeName>
        <fullName evidence="6">Endopeptidase Clp</fullName>
    </alternativeName>
</protein>
<dbReference type="AlphaFoldDB" id="I4B2B6"/>
<comment type="similarity">
    <text evidence="1 6 11">Belongs to the peptidase S14 family.</text>
</comment>
<dbReference type="InterPro" id="IPR023562">
    <property type="entry name" value="ClpP/TepA"/>
</dbReference>
<dbReference type="GO" id="GO:0006515">
    <property type="term" value="P:protein quality control for misfolded or incompletely synthesized proteins"/>
    <property type="evidence" value="ECO:0007669"/>
    <property type="project" value="TreeGrafter"/>
</dbReference>
<dbReference type="InterPro" id="IPR029045">
    <property type="entry name" value="ClpP/crotonase-like_dom_sf"/>
</dbReference>
<dbReference type="InterPro" id="IPR033135">
    <property type="entry name" value="ClpP_His_AS"/>
</dbReference>
<dbReference type="Pfam" id="PF00574">
    <property type="entry name" value="CLP_protease"/>
    <property type="match status" value="1"/>
</dbReference>
<accession>I4B2B6</accession>
<comment type="catalytic activity">
    <reaction evidence="5 6 8">
        <text>Hydrolysis of proteins to small peptides in the presence of ATP and magnesium. alpha-casein is the usual test substrate. In the absence of ATP, only oligopeptides shorter than five residues are hydrolyzed (such as succinyl-Leu-Tyr-|-NHMec, and Leu-Tyr-Leu-|-Tyr-Trp, in which cleavage of the -Tyr-|-Leu- and -Tyr-|-Trp bonds also occurs).</text>
        <dbReference type="EC" id="3.4.21.92"/>
    </reaction>
</comment>
<evidence type="ECO:0000256" key="5">
    <source>
        <dbReference type="ARBA" id="ARBA00034021"/>
    </source>
</evidence>
<dbReference type="MEROPS" id="S14.005"/>
<proteinExistence type="inferred from homology"/>
<evidence type="ECO:0000313" key="13">
    <source>
        <dbReference type="Proteomes" id="UP000006048"/>
    </source>
</evidence>
<sequence length="228" mass="25473">MQLNPFEIRFDEEEGENKKEDRPAPLRERLAEGFLEKRQIFLWGAVTDKTAEMLVERMMFLEATDPGKPIYFFINSPGGVISSGMAIYDVMNMISSPVYTITMGMAASMGAILLTAGEKGHRYAFEHAKVMIHQPLISGQIIAPAIDIKIHAEEIKKTRAELNRILAETTGQPLSRIEKDTDRDYYLDGKGAVEYGLADKVLTNFSELGMVKSKAEKAAKETKPKKGK</sequence>
<dbReference type="HOGENOM" id="CLU_058707_4_0_12"/>
<dbReference type="PANTHER" id="PTHR10381:SF11">
    <property type="entry name" value="ATP-DEPENDENT CLP PROTEASE PROTEOLYTIC SUBUNIT, MITOCHONDRIAL"/>
    <property type="match status" value="1"/>
</dbReference>
<evidence type="ECO:0000256" key="6">
    <source>
        <dbReference type="HAMAP-Rule" id="MF_00444"/>
    </source>
</evidence>
<keyword evidence="4 6" id="KW-0720">Serine protease</keyword>
<dbReference type="SUPFAM" id="SSF52096">
    <property type="entry name" value="ClpP/crotonase"/>
    <property type="match status" value="1"/>
</dbReference>
<evidence type="ECO:0000256" key="1">
    <source>
        <dbReference type="ARBA" id="ARBA00007039"/>
    </source>
</evidence>
<dbReference type="PATRIC" id="fig|869212.3.peg.747"/>
<keyword evidence="13" id="KW-1185">Reference proteome</keyword>
<gene>
    <name evidence="6" type="primary">clpP</name>
    <name evidence="12" type="ordered locus">Turpa_0772</name>
</gene>
<dbReference type="PANTHER" id="PTHR10381">
    <property type="entry name" value="ATP-DEPENDENT CLP PROTEASE PROTEOLYTIC SUBUNIT"/>
    <property type="match status" value="1"/>
</dbReference>
<evidence type="ECO:0000256" key="2">
    <source>
        <dbReference type="ARBA" id="ARBA00022670"/>
    </source>
</evidence>
<dbReference type="STRING" id="869212.Turpa_0772"/>
<dbReference type="PROSITE" id="PS00382">
    <property type="entry name" value="CLP_PROTEASE_HIS"/>
    <property type="match status" value="1"/>
</dbReference>
<dbReference type="Gene3D" id="3.90.226.10">
    <property type="entry name" value="2-enoyl-CoA Hydratase, Chain A, domain 1"/>
    <property type="match status" value="1"/>
</dbReference>
<dbReference type="GO" id="GO:0009368">
    <property type="term" value="C:endopeptidase Clp complex"/>
    <property type="evidence" value="ECO:0007669"/>
    <property type="project" value="TreeGrafter"/>
</dbReference>
<dbReference type="PROSITE" id="PS00381">
    <property type="entry name" value="CLP_PROTEASE_SER"/>
    <property type="match status" value="1"/>
</dbReference>
<dbReference type="InterPro" id="IPR018215">
    <property type="entry name" value="ClpP_Ser_AS"/>
</dbReference>
<comment type="function">
    <text evidence="6 10">Cleaves peptides in various proteins in a process that requires ATP hydrolysis. Has a chymotrypsin-like activity. Plays a major role in the degradation of misfolded proteins.</text>
</comment>
<evidence type="ECO:0000256" key="11">
    <source>
        <dbReference type="RuleBase" id="RU003567"/>
    </source>
</evidence>
<feature type="active site" evidence="6 8">
    <location>
        <position position="133"/>
    </location>
</feature>
<dbReference type="OrthoDB" id="350336at2"/>
<keyword evidence="3 6" id="KW-0378">Hydrolase</keyword>
<comment type="subcellular location">
    <subcellularLocation>
        <location evidence="6">Cytoplasm</location>
    </subcellularLocation>
</comment>
<dbReference type="InterPro" id="IPR001907">
    <property type="entry name" value="ClpP"/>
</dbReference>
<dbReference type="Proteomes" id="UP000006048">
    <property type="component" value="Chromosome"/>
</dbReference>
<dbReference type="HAMAP" id="MF_00444">
    <property type="entry name" value="ClpP"/>
    <property type="match status" value="1"/>
</dbReference>
<evidence type="ECO:0000256" key="4">
    <source>
        <dbReference type="ARBA" id="ARBA00022825"/>
    </source>
</evidence>
<evidence type="ECO:0000256" key="8">
    <source>
        <dbReference type="PROSITE-ProRule" id="PRU10086"/>
    </source>
</evidence>
<dbReference type="KEGG" id="tpx:Turpa_0772"/>
<dbReference type="GO" id="GO:0005737">
    <property type="term" value="C:cytoplasm"/>
    <property type="evidence" value="ECO:0007669"/>
    <property type="project" value="UniProtKB-SubCell"/>
</dbReference>
<dbReference type="GO" id="GO:0051117">
    <property type="term" value="F:ATPase binding"/>
    <property type="evidence" value="ECO:0007669"/>
    <property type="project" value="TreeGrafter"/>
</dbReference>
<evidence type="ECO:0000256" key="7">
    <source>
        <dbReference type="PROSITE-ProRule" id="PRU10085"/>
    </source>
</evidence>